<proteinExistence type="predicted"/>
<dbReference type="InterPro" id="IPR001845">
    <property type="entry name" value="HTH_ArsR_DNA-bd_dom"/>
</dbReference>
<protein>
    <submittedName>
        <fullName evidence="2">Metalloregulator ArsR/SmtB family transcription factor</fullName>
    </submittedName>
</protein>
<dbReference type="SMART" id="SM00418">
    <property type="entry name" value="HTH_ARSR"/>
    <property type="match status" value="1"/>
</dbReference>
<keyword evidence="3" id="KW-1185">Reference proteome</keyword>
<evidence type="ECO:0000313" key="2">
    <source>
        <dbReference type="EMBL" id="MCB8876416.1"/>
    </source>
</evidence>
<dbReference type="AlphaFoldDB" id="A0A963YT14"/>
<evidence type="ECO:0000259" key="1">
    <source>
        <dbReference type="PROSITE" id="PS50987"/>
    </source>
</evidence>
<dbReference type="Pfam" id="PF12840">
    <property type="entry name" value="HTH_20"/>
    <property type="match status" value="1"/>
</dbReference>
<reference evidence="2" key="2">
    <citation type="submission" date="2021-01" db="EMBL/GenBank/DDBJ databases">
        <authorList>
            <person name="Mieszkin S."/>
            <person name="Pouder E."/>
            <person name="Alain K."/>
        </authorList>
    </citation>
    <scope>NUCLEOTIDE SEQUENCE</scope>
    <source>
        <strain evidence="2">HW T2.11</strain>
    </source>
</reference>
<dbReference type="PANTHER" id="PTHR42912">
    <property type="entry name" value="METHYLTRANSFERASE"/>
    <property type="match status" value="1"/>
</dbReference>
<gene>
    <name evidence="2" type="ORF">ASILVAE211_14575</name>
</gene>
<dbReference type="SUPFAM" id="SSF53335">
    <property type="entry name" value="S-adenosyl-L-methionine-dependent methyltransferases"/>
    <property type="match status" value="1"/>
</dbReference>
<accession>A0A963YT14</accession>
<sequence length="333" mass="35525">METILNSLRAAAEPTRMRILALCTRGAFCVSELVTILGQSQPSLSRHLRLLVEAGLLRRQQEGVFSWFALADAASAEGALARLLVGRLPEDDAVLAADRRMAVQTLSERARTASDSFRAQGADWDEMTALGLPKAEVEAALASVAGQGRLGRVLDIGTGTGRVLELLGPRADLGLGVDASPQMMKLARTRLAQAGLAHCSLRQADMYRLPLPDGGDGQGFDLTILQMVLHHAEDPEAVLREAARVTRRGGKIIVVELAAHMAHDAADKLAHRHRGFAAQAMRAMLLDAGLSLAGTVTIPGPIATEIWSGAVINRPIPMPALSPRLSDHQEAHP</sequence>
<dbReference type="InterPro" id="IPR011991">
    <property type="entry name" value="ArsR-like_HTH"/>
</dbReference>
<dbReference type="PRINTS" id="PR00778">
    <property type="entry name" value="HTHARSR"/>
</dbReference>
<dbReference type="InterPro" id="IPR013216">
    <property type="entry name" value="Methyltransf_11"/>
</dbReference>
<dbReference type="EMBL" id="JAESVB010000006">
    <property type="protein sequence ID" value="MCB8876416.1"/>
    <property type="molecule type" value="Genomic_DNA"/>
</dbReference>
<dbReference type="Proteomes" id="UP000708298">
    <property type="component" value="Unassembled WGS sequence"/>
</dbReference>
<dbReference type="InterPro" id="IPR036388">
    <property type="entry name" value="WH-like_DNA-bd_sf"/>
</dbReference>
<dbReference type="PROSITE" id="PS50987">
    <property type="entry name" value="HTH_ARSR_2"/>
    <property type="match status" value="1"/>
</dbReference>
<dbReference type="CDD" id="cd02440">
    <property type="entry name" value="AdoMet_MTases"/>
    <property type="match status" value="1"/>
</dbReference>
<reference evidence="2" key="1">
    <citation type="journal article" date="2021" name="Microorganisms">
        <title>Acidisoma silvae sp. nov. and Acidisomacellulosilytica sp. nov., Two Acidophilic Bacteria Isolated from Decaying Wood, Hydrolyzing Cellulose and Producing Poly-3-hydroxybutyrate.</title>
        <authorList>
            <person name="Mieszkin S."/>
            <person name="Pouder E."/>
            <person name="Uroz S."/>
            <person name="Simon-Colin C."/>
            <person name="Alain K."/>
        </authorList>
    </citation>
    <scope>NUCLEOTIDE SEQUENCE</scope>
    <source>
        <strain evidence="2">HW T2.11</strain>
    </source>
</reference>
<organism evidence="2 3">
    <name type="scientific">Acidisoma silvae</name>
    <dbReference type="NCBI Taxonomy" id="2802396"/>
    <lineage>
        <taxon>Bacteria</taxon>
        <taxon>Pseudomonadati</taxon>
        <taxon>Pseudomonadota</taxon>
        <taxon>Alphaproteobacteria</taxon>
        <taxon>Acetobacterales</taxon>
        <taxon>Acidocellaceae</taxon>
        <taxon>Acidisoma</taxon>
    </lineage>
</organism>
<dbReference type="CDD" id="cd00090">
    <property type="entry name" value="HTH_ARSR"/>
    <property type="match status" value="1"/>
</dbReference>
<dbReference type="GO" id="GO:0003700">
    <property type="term" value="F:DNA-binding transcription factor activity"/>
    <property type="evidence" value="ECO:0007669"/>
    <property type="project" value="InterPro"/>
</dbReference>
<dbReference type="Pfam" id="PF08241">
    <property type="entry name" value="Methyltransf_11"/>
    <property type="match status" value="1"/>
</dbReference>
<evidence type="ECO:0000313" key="3">
    <source>
        <dbReference type="Proteomes" id="UP000708298"/>
    </source>
</evidence>
<comment type="caution">
    <text evidence="2">The sequence shown here is derived from an EMBL/GenBank/DDBJ whole genome shotgun (WGS) entry which is preliminary data.</text>
</comment>
<dbReference type="Gene3D" id="1.10.10.10">
    <property type="entry name" value="Winged helix-like DNA-binding domain superfamily/Winged helix DNA-binding domain"/>
    <property type="match status" value="1"/>
</dbReference>
<dbReference type="InterPro" id="IPR050508">
    <property type="entry name" value="Methyltransf_Superfamily"/>
</dbReference>
<dbReference type="SUPFAM" id="SSF46785">
    <property type="entry name" value="Winged helix' DNA-binding domain"/>
    <property type="match status" value="1"/>
</dbReference>
<dbReference type="NCBIfam" id="NF033788">
    <property type="entry name" value="HTH_metalloreg"/>
    <property type="match status" value="1"/>
</dbReference>
<dbReference type="GO" id="GO:0008757">
    <property type="term" value="F:S-adenosylmethionine-dependent methyltransferase activity"/>
    <property type="evidence" value="ECO:0007669"/>
    <property type="project" value="InterPro"/>
</dbReference>
<dbReference type="Gene3D" id="3.40.50.150">
    <property type="entry name" value="Vaccinia Virus protein VP39"/>
    <property type="match status" value="1"/>
</dbReference>
<dbReference type="InterPro" id="IPR029063">
    <property type="entry name" value="SAM-dependent_MTases_sf"/>
</dbReference>
<dbReference type="InterPro" id="IPR036390">
    <property type="entry name" value="WH_DNA-bd_sf"/>
</dbReference>
<feature type="domain" description="HTH arsR-type" evidence="1">
    <location>
        <begin position="1"/>
        <end position="90"/>
    </location>
</feature>
<name>A0A963YT14_9PROT</name>